<keyword evidence="2" id="KW-0645">Protease</keyword>
<dbReference type="GO" id="GO:0006508">
    <property type="term" value="P:proteolysis"/>
    <property type="evidence" value="ECO:0007669"/>
    <property type="project" value="UniProtKB-KW"/>
</dbReference>
<reference evidence="2" key="1">
    <citation type="journal article" date="2020" name="mSystems">
        <title>Genome- and Community-Level Interaction Insights into Carbon Utilization and Element Cycling Functions of Hydrothermarchaeota in Hydrothermal Sediment.</title>
        <authorList>
            <person name="Zhou Z."/>
            <person name="Liu Y."/>
            <person name="Xu W."/>
            <person name="Pan J."/>
            <person name="Luo Z.H."/>
            <person name="Li M."/>
        </authorList>
    </citation>
    <scope>NUCLEOTIDE SEQUENCE [LARGE SCALE GENOMIC DNA]</scope>
    <source>
        <strain evidence="2">HyVt-346</strain>
    </source>
</reference>
<dbReference type="PANTHER" id="PTHR38037:SF1">
    <property type="entry name" value="ATP-DEPENDENT ZINC PROTEASE DOMAIN-CONTAINING PROTEIN-RELATED"/>
    <property type="match status" value="1"/>
</dbReference>
<feature type="domain" description="Retropepsin-like aspartic endopeptidase" evidence="1">
    <location>
        <begin position="6"/>
        <end position="138"/>
    </location>
</feature>
<accession>A0A7V1CXD1</accession>
<name>A0A7V1CXD1_9GAMM</name>
<dbReference type="Proteomes" id="UP000886188">
    <property type="component" value="Unassembled WGS sequence"/>
</dbReference>
<dbReference type="Pfam" id="PF05618">
    <property type="entry name" value="Zn_protease"/>
    <property type="match status" value="1"/>
</dbReference>
<dbReference type="PANTHER" id="PTHR38037">
    <property type="entry name" value="ZN_PROTEASE DOMAIN-CONTAINING PROTEIN"/>
    <property type="match status" value="1"/>
</dbReference>
<evidence type="ECO:0000259" key="1">
    <source>
        <dbReference type="Pfam" id="PF05618"/>
    </source>
</evidence>
<dbReference type="RefSeq" id="WP_304180143.1">
    <property type="nucleotide sequence ID" value="NZ_DRGM01000049.1"/>
</dbReference>
<keyword evidence="2" id="KW-0378">Hydrolase</keyword>
<comment type="caution">
    <text evidence="2">The sequence shown here is derived from an EMBL/GenBank/DDBJ whole genome shotgun (WGS) entry which is preliminary data.</text>
</comment>
<protein>
    <submittedName>
        <fullName evidence="2">ATP-dependent zinc protease</fullName>
    </submittedName>
</protein>
<dbReference type="SUPFAM" id="SSF50630">
    <property type="entry name" value="Acid proteases"/>
    <property type="match status" value="1"/>
</dbReference>
<organism evidence="2">
    <name type="scientific">Pseudoalteromonas prydzensis</name>
    <dbReference type="NCBI Taxonomy" id="182141"/>
    <lineage>
        <taxon>Bacteria</taxon>
        <taxon>Pseudomonadati</taxon>
        <taxon>Pseudomonadota</taxon>
        <taxon>Gammaproteobacteria</taxon>
        <taxon>Alteromonadales</taxon>
        <taxon>Pseudoalteromonadaceae</taxon>
        <taxon>Pseudoalteromonas</taxon>
    </lineage>
</organism>
<evidence type="ECO:0000313" key="2">
    <source>
        <dbReference type="EMBL" id="HEA15720.1"/>
    </source>
</evidence>
<dbReference type="InterPro" id="IPR021109">
    <property type="entry name" value="Peptidase_aspartic_dom_sf"/>
</dbReference>
<dbReference type="GO" id="GO:0008233">
    <property type="term" value="F:peptidase activity"/>
    <property type="evidence" value="ECO:0007669"/>
    <property type="project" value="UniProtKB-KW"/>
</dbReference>
<dbReference type="AlphaFoldDB" id="A0A7V1CXD1"/>
<gene>
    <name evidence="2" type="ORF">ENH88_04580</name>
</gene>
<dbReference type="EMBL" id="DRGM01000049">
    <property type="protein sequence ID" value="HEA15720.1"/>
    <property type="molecule type" value="Genomic_DNA"/>
</dbReference>
<proteinExistence type="predicted"/>
<sequence length="142" mass="16235">MTAKIIVGWREWLSLPELGINQIKAKIDTGARTSCIHALNIEEYELEGEKWVKFIAQPLQEDEHTQVQCHAKVKKMKYVTSSSGQRELRYFIETTLCAGDKSWPIEVTLTSRASMKFRMLLGRTAMENRIVVDPALSHLLDS</sequence>
<dbReference type="Gene3D" id="2.40.70.10">
    <property type="entry name" value="Acid Proteases"/>
    <property type="match status" value="1"/>
</dbReference>
<dbReference type="InterPro" id="IPR008503">
    <property type="entry name" value="Asp_endopeptidase"/>
</dbReference>